<gene>
    <name evidence="1" type="ORF">TBK1r_01800</name>
</gene>
<reference evidence="1 2" key="1">
    <citation type="submission" date="2019-02" db="EMBL/GenBank/DDBJ databases">
        <title>Deep-cultivation of Planctomycetes and their phenomic and genomic characterization uncovers novel biology.</title>
        <authorList>
            <person name="Wiegand S."/>
            <person name="Jogler M."/>
            <person name="Boedeker C."/>
            <person name="Pinto D."/>
            <person name="Vollmers J."/>
            <person name="Rivas-Marin E."/>
            <person name="Kohn T."/>
            <person name="Peeters S.H."/>
            <person name="Heuer A."/>
            <person name="Rast P."/>
            <person name="Oberbeckmann S."/>
            <person name="Bunk B."/>
            <person name="Jeske O."/>
            <person name="Meyerdierks A."/>
            <person name="Storesund J.E."/>
            <person name="Kallscheuer N."/>
            <person name="Luecker S."/>
            <person name="Lage O.M."/>
            <person name="Pohl T."/>
            <person name="Merkel B.J."/>
            <person name="Hornburger P."/>
            <person name="Mueller R.-W."/>
            <person name="Bruemmer F."/>
            <person name="Labrenz M."/>
            <person name="Spormann A.M."/>
            <person name="Op den Camp H."/>
            <person name="Overmann J."/>
            <person name="Amann R."/>
            <person name="Jetten M.S.M."/>
            <person name="Mascher T."/>
            <person name="Medema M.H."/>
            <person name="Devos D.P."/>
            <person name="Kaster A.-K."/>
            <person name="Ovreas L."/>
            <person name="Rohde M."/>
            <person name="Galperin M.Y."/>
            <person name="Jogler C."/>
        </authorList>
    </citation>
    <scope>NUCLEOTIDE SEQUENCE [LARGE SCALE GENOMIC DNA]</scope>
    <source>
        <strain evidence="1 2">TBK1r</strain>
    </source>
</reference>
<sequence>MTQPPEHDSLAKAIAWGEALQEAIDNDKPLPFSHRVAGFETDQTPAALAHWAEYANRAMATENARPSWIALFAYYLDQDSLLKNFECLHAVLRCIQRERDGSAGTMRGAHLYAAEIFGYSFANYRDHLGIGNIRYEDLMPRAAKRLCLAVKENWPLAKVAAEHDVNTDDAASLMQAAKAAIEVLEAPTPAAYFRTSITHLVQQASEKGLNTDDDITRLVTQICYRVSDLSCLLDMEDATLADYCSDFREEPDDVADSDDDFGI</sequence>
<evidence type="ECO:0000313" key="1">
    <source>
        <dbReference type="EMBL" id="QDV81265.1"/>
    </source>
</evidence>
<organism evidence="1 2">
    <name type="scientific">Stieleria magnilauensis</name>
    <dbReference type="NCBI Taxonomy" id="2527963"/>
    <lineage>
        <taxon>Bacteria</taxon>
        <taxon>Pseudomonadati</taxon>
        <taxon>Planctomycetota</taxon>
        <taxon>Planctomycetia</taxon>
        <taxon>Pirellulales</taxon>
        <taxon>Pirellulaceae</taxon>
        <taxon>Stieleria</taxon>
    </lineage>
</organism>
<proteinExistence type="predicted"/>
<evidence type="ECO:0000313" key="2">
    <source>
        <dbReference type="Proteomes" id="UP000318081"/>
    </source>
</evidence>
<dbReference type="RefSeq" id="WP_145207093.1">
    <property type="nucleotide sequence ID" value="NZ_CP036432.1"/>
</dbReference>
<dbReference type="Proteomes" id="UP000318081">
    <property type="component" value="Chromosome"/>
</dbReference>
<protein>
    <submittedName>
        <fullName evidence="1">Uncharacterized protein</fullName>
    </submittedName>
</protein>
<name>A0ABX5XJX4_9BACT</name>
<keyword evidence="2" id="KW-1185">Reference proteome</keyword>
<accession>A0ABX5XJX4</accession>
<dbReference type="EMBL" id="CP036432">
    <property type="protein sequence ID" value="QDV81265.1"/>
    <property type="molecule type" value="Genomic_DNA"/>
</dbReference>